<protein>
    <submittedName>
        <fullName evidence="2">Uncharacterized protein</fullName>
    </submittedName>
</protein>
<keyword evidence="3" id="KW-1185">Reference proteome</keyword>
<dbReference type="EMBL" id="BFBB01000005">
    <property type="protein sequence ID" value="GBF50446.1"/>
    <property type="molecule type" value="Genomic_DNA"/>
</dbReference>
<dbReference type="Proteomes" id="UP000245133">
    <property type="component" value="Unassembled WGS sequence"/>
</dbReference>
<evidence type="ECO:0000313" key="3">
    <source>
        <dbReference type="Proteomes" id="UP000245133"/>
    </source>
</evidence>
<comment type="caution">
    <text evidence="2">The sequence shown here is derived from an EMBL/GenBank/DDBJ whole genome shotgun (WGS) entry which is preliminary data.</text>
</comment>
<accession>A0A2P2E0W8</accession>
<reference evidence="2 3" key="1">
    <citation type="submission" date="2018-02" db="EMBL/GenBank/DDBJ databases">
        <title>Novel Leptospira species isolated from soil and water in Japan.</title>
        <authorList>
            <person name="Nakao R."/>
            <person name="Masuzawa T."/>
        </authorList>
    </citation>
    <scope>NUCLEOTIDE SEQUENCE [LARGE SCALE GENOMIC DNA]</scope>
    <source>
        <strain evidence="2 3">YH101</strain>
    </source>
</reference>
<feature type="region of interest" description="Disordered" evidence="1">
    <location>
        <begin position="37"/>
        <end position="63"/>
    </location>
</feature>
<name>A0A2P2E0W8_9LEPT</name>
<sequence length="63" mass="6987">MEVVVSMLSKVDMQKQMESKKEVNAYAHKDCGVSAKGFGNNKKGKQKQRKVQCQPNGIGLSFL</sequence>
<organism evidence="2 3">
    <name type="scientific">Leptospira ryugenii</name>
    <dbReference type="NCBI Taxonomy" id="1917863"/>
    <lineage>
        <taxon>Bacteria</taxon>
        <taxon>Pseudomonadati</taxon>
        <taxon>Spirochaetota</taxon>
        <taxon>Spirochaetia</taxon>
        <taxon>Leptospirales</taxon>
        <taxon>Leptospiraceae</taxon>
        <taxon>Leptospira</taxon>
    </lineage>
</organism>
<dbReference type="AlphaFoldDB" id="A0A2P2E0W8"/>
<evidence type="ECO:0000313" key="2">
    <source>
        <dbReference type="EMBL" id="GBF50446.1"/>
    </source>
</evidence>
<evidence type="ECO:0000256" key="1">
    <source>
        <dbReference type="SAM" id="MobiDB-lite"/>
    </source>
</evidence>
<proteinExistence type="predicted"/>
<gene>
    <name evidence="2" type="ORF">LPTSP4_19710</name>
</gene>